<dbReference type="AlphaFoldDB" id="A0A1I0T0M6"/>
<protein>
    <recommendedName>
        <fullName evidence="4">DUF3829 domain-containing protein</fullName>
    </recommendedName>
</protein>
<evidence type="ECO:0000313" key="2">
    <source>
        <dbReference type="EMBL" id="SFA45324.1"/>
    </source>
</evidence>
<dbReference type="Proteomes" id="UP000198836">
    <property type="component" value="Unassembled WGS sequence"/>
</dbReference>
<evidence type="ECO:0000313" key="3">
    <source>
        <dbReference type="Proteomes" id="UP000198836"/>
    </source>
</evidence>
<evidence type="ECO:0008006" key="4">
    <source>
        <dbReference type="Google" id="ProtNLM"/>
    </source>
</evidence>
<evidence type="ECO:0000256" key="1">
    <source>
        <dbReference type="SAM" id="SignalP"/>
    </source>
</evidence>
<keyword evidence="3" id="KW-1185">Reference proteome</keyword>
<keyword evidence="1" id="KW-0732">Signal</keyword>
<feature type="chain" id="PRO_5011698279" description="DUF3829 domain-containing protein" evidence="1">
    <location>
        <begin position="27"/>
        <end position="322"/>
    </location>
</feature>
<proteinExistence type="predicted"/>
<feature type="signal peptide" evidence="1">
    <location>
        <begin position="1"/>
        <end position="26"/>
    </location>
</feature>
<dbReference type="PROSITE" id="PS51257">
    <property type="entry name" value="PROKAR_LIPOPROTEIN"/>
    <property type="match status" value="1"/>
</dbReference>
<dbReference type="EMBL" id="FOJM01000005">
    <property type="protein sequence ID" value="SFA45324.1"/>
    <property type="molecule type" value="Genomic_DNA"/>
</dbReference>
<dbReference type="Gene3D" id="1.20.120.930">
    <property type="entry name" value="Uncharacterised protein PF12889, N-terminal DUF3829"/>
    <property type="match status" value="1"/>
</dbReference>
<sequence>MKTIYTMKTILKLTALALTLSFTACKNDKKKDDNAKTAYAEADEKDVNAIIEYNNVMVSFTDKNNDYIKRIENNIVKIEKGLQNPGDHFAFIGLIQPFSIPTISSNKLKPDTPPNALNKDDQKFFKENVTAMTSLLDKIKETYKSLDEYIKAEDWKDDKGTKGKTLVDSIYSMGKKYYTYDDLVLAKLNLIGDDAERVILKTHPLKEYIYALKDDRSATAAFTKLMAGTKNYKSIEARAKAAYQALEEQHQKHAAMAAPDATKYPGKDGYFKNFNERLNDYLIAARKMMRDASASGQLTDYNIEELVRHQDNMRSAYNNFVD</sequence>
<accession>A0A1I0T0M6</accession>
<name>A0A1I0T0M6_9SPHI</name>
<gene>
    <name evidence="2" type="ORF">SAMN04488511_10544</name>
</gene>
<organism evidence="2 3">
    <name type="scientific">Pedobacter suwonensis</name>
    <dbReference type="NCBI Taxonomy" id="332999"/>
    <lineage>
        <taxon>Bacteria</taxon>
        <taxon>Pseudomonadati</taxon>
        <taxon>Bacteroidota</taxon>
        <taxon>Sphingobacteriia</taxon>
        <taxon>Sphingobacteriales</taxon>
        <taxon>Sphingobacteriaceae</taxon>
        <taxon>Pedobacter</taxon>
    </lineage>
</organism>
<dbReference type="STRING" id="332999.SAMN04488511_10544"/>
<reference evidence="3" key="1">
    <citation type="submission" date="2016-10" db="EMBL/GenBank/DDBJ databases">
        <authorList>
            <person name="Varghese N."/>
            <person name="Submissions S."/>
        </authorList>
    </citation>
    <scope>NUCLEOTIDE SEQUENCE [LARGE SCALE GENOMIC DNA]</scope>
    <source>
        <strain evidence="3">DSM 18130</strain>
    </source>
</reference>